<organism evidence="4">
    <name type="scientific">Leptosphaeria maculans (strain JN3 / isolate v23.1.3 / race Av1-4-5-6-7-8)</name>
    <name type="common">Blackleg fungus</name>
    <name type="synonym">Phoma lingam</name>
    <dbReference type="NCBI Taxonomy" id="985895"/>
    <lineage>
        <taxon>Eukaryota</taxon>
        <taxon>Fungi</taxon>
        <taxon>Dikarya</taxon>
        <taxon>Ascomycota</taxon>
        <taxon>Pezizomycotina</taxon>
        <taxon>Dothideomycetes</taxon>
        <taxon>Pleosporomycetidae</taxon>
        <taxon>Pleosporales</taxon>
        <taxon>Pleosporineae</taxon>
        <taxon>Leptosphaeriaceae</taxon>
        <taxon>Plenodomus</taxon>
        <taxon>Plenodomus lingam/Leptosphaeria maculans species complex</taxon>
    </lineage>
</organism>
<dbReference type="STRING" id="985895.E5A1G6"/>
<dbReference type="GO" id="GO:0006310">
    <property type="term" value="P:DNA recombination"/>
    <property type="evidence" value="ECO:0007669"/>
    <property type="project" value="UniProtKB-KW"/>
</dbReference>
<evidence type="ECO:0000313" key="4">
    <source>
        <dbReference type="Proteomes" id="UP000002668"/>
    </source>
</evidence>
<dbReference type="CDD" id="cd18809">
    <property type="entry name" value="SF1_C_RecD"/>
    <property type="match status" value="1"/>
</dbReference>
<dbReference type="OMA" id="AIRIYAW"/>
<keyword evidence="1" id="KW-0378">Hydrolase</keyword>
<dbReference type="InterPro" id="IPR027417">
    <property type="entry name" value="P-loop_NTPase"/>
</dbReference>
<dbReference type="GO" id="GO:0006281">
    <property type="term" value="P:DNA repair"/>
    <property type="evidence" value="ECO:0007669"/>
    <property type="project" value="UniProtKB-KW"/>
</dbReference>
<dbReference type="AlphaFoldDB" id="E5A1G6"/>
<dbReference type="InterPro" id="IPR010285">
    <property type="entry name" value="DNA_helicase_pif1-like_DEAD"/>
</dbReference>
<comment type="similarity">
    <text evidence="1">Belongs to the helicase family.</text>
</comment>
<feature type="domain" description="DNA helicase Pif1-like DEAD-box helicase" evidence="2">
    <location>
        <begin position="30"/>
        <end position="95"/>
    </location>
</feature>
<gene>
    <name evidence="3" type="ORF">LEMA_P105610.1</name>
</gene>
<comment type="cofactor">
    <cofactor evidence="1">
        <name>Mg(2+)</name>
        <dbReference type="ChEBI" id="CHEBI:18420"/>
    </cofactor>
</comment>
<protein>
    <recommendedName>
        <fullName evidence="1">ATP-dependent DNA helicase</fullName>
        <ecNumber evidence="1">5.6.2.3</ecNumber>
    </recommendedName>
</protein>
<keyword evidence="1" id="KW-0227">DNA damage</keyword>
<dbReference type="Pfam" id="PF05970">
    <property type="entry name" value="PIF1"/>
    <property type="match status" value="1"/>
</dbReference>
<dbReference type="OrthoDB" id="3793714at2759"/>
<dbReference type="InParanoid" id="E5A1G6"/>
<dbReference type="eggNOG" id="KOG0987">
    <property type="taxonomic scope" value="Eukaryota"/>
</dbReference>
<evidence type="ECO:0000313" key="3">
    <source>
        <dbReference type="EMBL" id="CBX97430.1"/>
    </source>
</evidence>
<dbReference type="GO" id="GO:0043139">
    <property type="term" value="F:5'-3' DNA helicase activity"/>
    <property type="evidence" value="ECO:0007669"/>
    <property type="project" value="UniProtKB-EC"/>
</dbReference>
<accession>E5A1G6</accession>
<keyword evidence="1" id="KW-0547">Nucleotide-binding</keyword>
<evidence type="ECO:0000259" key="2">
    <source>
        <dbReference type="Pfam" id="PF05970"/>
    </source>
</evidence>
<dbReference type="PANTHER" id="PTHR47642:SF6">
    <property type="entry name" value="ATP-DEPENDENT DNA HELICASE"/>
    <property type="match status" value="1"/>
</dbReference>
<keyword evidence="1" id="KW-0234">DNA repair</keyword>
<dbReference type="EMBL" id="FP929131">
    <property type="protein sequence ID" value="CBX97430.1"/>
    <property type="molecule type" value="Genomic_DNA"/>
</dbReference>
<dbReference type="PANTHER" id="PTHR47642">
    <property type="entry name" value="ATP-DEPENDENT DNA HELICASE"/>
    <property type="match status" value="1"/>
</dbReference>
<dbReference type="Proteomes" id="UP000002668">
    <property type="component" value="Genome"/>
</dbReference>
<comment type="catalytic activity">
    <reaction evidence="1">
        <text>ATP + H2O = ADP + phosphate + H(+)</text>
        <dbReference type="Rhea" id="RHEA:13065"/>
        <dbReference type="ChEBI" id="CHEBI:15377"/>
        <dbReference type="ChEBI" id="CHEBI:15378"/>
        <dbReference type="ChEBI" id="CHEBI:30616"/>
        <dbReference type="ChEBI" id="CHEBI:43474"/>
        <dbReference type="ChEBI" id="CHEBI:456216"/>
        <dbReference type="EC" id="5.6.2.3"/>
    </reaction>
</comment>
<name>E5A1G6_LEPMJ</name>
<reference evidence="4" key="1">
    <citation type="journal article" date="2011" name="Nat. Commun.">
        <title>Effector diversification within compartments of the Leptosphaeria maculans genome affected by Repeat-Induced Point mutations.</title>
        <authorList>
            <person name="Rouxel T."/>
            <person name="Grandaubert J."/>
            <person name="Hane J.K."/>
            <person name="Hoede C."/>
            <person name="van de Wouw A.P."/>
            <person name="Couloux A."/>
            <person name="Dominguez V."/>
            <person name="Anthouard V."/>
            <person name="Bally P."/>
            <person name="Bourras S."/>
            <person name="Cozijnsen A.J."/>
            <person name="Ciuffetti L.M."/>
            <person name="Degrave A."/>
            <person name="Dilmaghani A."/>
            <person name="Duret L."/>
            <person name="Fudal I."/>
            <person name="Goodwin S.B."/>
            <person name="Gout L."/>
            <person name="Glaser N."/>
            <person name="Linglin J."/>
            <person name="Kema G.H.J."/>
            <person name="Lapalu N."/>
            <person name="Lawrence C.B."/>
            <person name="May K."/>
            <person name="Meyer M."/>
            <person name="Ollivier B."/>
            <person name="Poulain J."/>
            <person name="Schoch C.L."/>
            <person name="Simon A."/>
            <person name="Spatafora J.W."/>
            <person name="Stachowiak A."/>
            <person name="Turgeon B.G."/>
            <person name="Tyler B.M."/>
            <person name="Vincent D."/>
            <person name="Weissenbach J."/>
            <person name="Amselem J."/>
            <person name="Quesneville H."/>
            <person name="Oliver R.P."/>
            <person name="Wincker P."/>
            <person name="Balesdent M.-H."/>
            <person name="Howlett B.J."/>
        </authorList>
    </citation>
    <scope>NUCLEOTIDE SEQUENCE [LARGE SCALE GENOMIC DNA]</scope>
    <source>
        <strain evidence="4">JN3 / isolate v23.1.3 / race Av1-4-5-6-7-8</strain>
    </source>
</reference>
<dbReference type="EC" id="5.6.2.3" evidence="1"/>
<dbReference type="InterPro" id="IPR051055">
    <property type="entry name" value="PIF1_helicase"/>
</dbReference>
<evidence type="ECO:0000256" key="1">
    <source>
        <dbReference type="RuleBase" id="RU363044"/>
    </source>
</evidence>
<sequence>MKEIAEHAGFRSEVIRRAAPTGVAAYQNLKALQAYLEEVAYLIIDEKSMVGLRALSFLDRRLREIFPSRASDLFAGMNIVLIGDFYQLPPVGEHPLYSTTRVKDPDITRAQELYKTFRRCLDHLRVDAVTIDAWRLMPSRVQSQISNASDFDDAIRIYAWKESVRQHNHTKLRDLNVPVVNNLAEHTGHARAADVSTEEAGNLQATFAAATNGKIMLLKNLWKTQGLVDAQLYHGNQLCTQIQFPLVLDHAITVHKSQGVSLDQAVLNISLRDFAPGLTYVAISRMRHEDAMRRRRQEVSIPVLQQDISNSDDDLPLAPLSGNFSIPIRRSSPVRPDGSGLASSFFSETFGATDIGLSEMPVPLT</sequence>
<keyword evidence="1" id="KW-0233">DNA recombination</keyword>
<dbReference type="GO" id="GO:0005524">
    <property type="term" value="F:ATP binding"/>
    <property type="evidence" value="ECO:0007669"/>
    <property type="project" value="UniProtKB-KW"/>
</dbReference>
<dbReference type="SUPFAM" id="SSF52540">
    <property type="entry name" value="P-loop containing nucleoside triphosphate hydrolases"/>
    <property type="match status" value="2"/>
</dbReference>
<dbReference type="GO" id="GO:0000723">
    <property type="term" value="P:telomere maintenance"/>
    <property type="evidence" value="ECO:0007669"/>
    <property type="project" value="InterPro"/>
</dbReference>
<keyword evidence="1" id="KW-0347">Helicase</keyword>
<dbReference type="Gene3D" id="3.40.50.300">
    <property type="entry name" value="P-loop containing nucleotide triphosphate hydrolases"/>
    <property type="match status" value="2"/>
</dbReference>
<proteinExistence type="inferred from homology"/>
<dbReference type="HOGENOM" id="CLU_758802_0_0_1"/>
<dbReference type="GO" id="GO:0016887">
    <property type="term" value="F:ATP hydrolysis activity"/>
    <property type="evidence" value="ECO:0007669"/>
    <property type="project" value="RHEA"/>
</dbReference>
<keyword evidence="1" id="KW-0067">ATP-binding</keyword>
<keyword evidence="4" id="KW-1185">Reference proteome</keyword>
<dbReference type="VEuPathDB" id="FungiDB:LEMA_P105610.1"/>